<name>A0A240FAP4_AMPIM</name>
<feature type="region of interest" description="Disordered" evidence="7">
    <location>
        <begin position="499"/>
        <end position="570"/>
    </location>
</feature>
<gene>
    <name evidence="9" type="primary">BIB</name>
</gene>
<organism evidence="9">
    <name type="scientific">Amphibalanus improvisus</name>
    <name type="common">Bay barnacle</name>
    <name type="synonym">Balanus improvisus</name>
    <dbReference type="NCBI Taxonomy" id="1220549"/>
    <lineage>
        <taxon>Eukaryota</taxon>
        <taxon>Metazoa</taxon>
        <taxon>Ecdysozoa</taxon>
        <taxon>Arthropoda</taxon>
        <taxon>Crustacea</taxon>
        <taxon>Multicrustacea</taxon>
        <taxon>Cirripedia</taxon>
        <taxon>Thoracica</taxon>
        <taxon>Thoracicalcarea</taxon>
        <taxon>Balanomorpha</taxon>
        <taxon>Balanoidea</taxon>
        <taxon>Balanidae</taxon>
        <taxon>Amphibalaninae</taxon>
        <taxon>Amphibalanus</taxon>
    </lineage>
</organism>
<feature type="transmembrane region" description="Helical" evidence="8">
    <location>
        <begin position="47"/>
        <end position="70"/>
    </location>
</feature>
<accession>A0A240FAP4</accession>
<reference evidence="9" key="1">
    <citation type="journal article" date="2017" name="PLoS ONE">
        <title>Analysis of aquaporins from the euryhaline barnacle Balanus improvisus reveals differential expression in response to changes in salinity.</title>
        <authorList>
            <person name="Lind U."/>
            <person name="Jarva M."/>
            <person name="Alm Rosenblad M."/>
            <person name="Pingitore P."/>
            <person name="Karlsson E."/>
            <person name="Wrange A.L."/>
            <person name="Kamdal E."/>
            <person name="Sundell K."/>
            <person name="Andre C."/>
            <person name="Jonsson P.R."/>
            <person name="Havenhand J."/>
            <person name="Eriksson L.A."/>
            <person name="Hedfalk K."/>
            <person name="Blomberg A."/>
        </authorList>
    </citation>
    <scope>NUCLEOTIDE SEQUENCE</scope>
</reference>
<evidence type="ECO:0000256" key="5">
    <source>
        <dbReference type="ARBA" id="ARBA00022989"/>
    </source>
</evidence>
<feature type="transmembrane region" description="Helical" evidence="8">
    <location>
        <begin position="200"/>
        <end position="221"/>
    </location>
</feature>
<dbReference type="GO" id="GO:0005886">
    <property type="term" value="C:plasma membrane"/>
    <property type="evidence" value="ECO:0007669"/>
    <property type="project" value="TreeGrafter"/>
</dbReference>
<dbReference type="AlphaFoldDB" id="A0A240FAP4"/>
<dbReference type="InterPro" id="IPR000425">
    <property type="entry name" value="MIP"/>
</dbReference>
<evidence type="ECO:0000256" key="6">
    <source>
        <dbReference type="ARBA" id="ARBA00023136"/>
    </source>
</evidence>
<keyword evidence="3" id="KW-0813">Transport</keyword>
<keyword evidence="5 8" id="KW-1133">Transmembrane helix</keyword>
<evidence type="ECO:0000256" key="7">
    <source>
        <dbReference type="SAM" id="MobiDB-lite"/>
    </source>
</evidence>
<feature type="transmembrane region" description="Helical" evidence="8">
    <location>
        <begin position="241"/>
        <end position="262"/>
    </location>
</feature>
<dbReference type="InterPro" id="IPR022357">
    <property type="entry name" value="MIP_CS"/>
</dbReference>
<feature type="transmembrane region" description="Helical" evidence="8">
    <location>
        <begin position="76"/>
        <end position="100"/>
    </location>
</feature>
<dbReference type="InterPro" id="IPR034294">
    <property type="entry name" value="Aquaporin_transptr"/>
</dbReference>
<keyword evidence="4 8" id="KW-0812">Transmembrane</keyword>
<feature type="transmembrane region" description="Helical" evidence="8">
    <location>
        <begin position="167"/>
        <end position="188"/>
    </location>
</feature>
<proteinExistence type="evidence at transcript level"/>
<evidence type="ECO:0000256" key="3">
    <source>
        <dbReference type="ARBA" id="ARBA00022448"/>
    </source>
</evidence>
<dbReference type="Pfam" id="PF00230">
    <property type="entry name" value="MIP"/>
    <property type="match status" value="1"/>
</dbReference>
<dbReference type="PANTHER" id="PTHR19139">
    <property type="entry name" value="AQUAPORIN TRANSPORTER"/>
    <property type="match status" value="1"/>
</dbReference>
<dbReference type="SUPFAM" id="SSF81338">
    <property type="entry name" value="Aquaporin-like"/>
    <property type="match status" value="1"/>
</dbReference>
<dbReference type="PROSITE" id="PS00221">
    <property type="entry name" value="MIP"/>
    <property type="match status" value="1"/>
</dbReference>
<evidence type="ECO:0000256" key="4">
    <source>
        <dbReference type="ARBA" id="ARBA00022692"/>
    </source>
</evidence>
<keyword evidence="6 8" id="KW-0472">Membrane</keyword>
<dbReference type="PANTHER" id="PTHR19139:SF268">
    <property type="entry name" value="NEUROGENIC PROTEIN BIG BRAIN"/>
    <property type="match status" value="1"/>
</dbReference>
<comment type="similarity">
    <text evidence="2">Belongs to the MIP/aquaporin (TC 1.A.8) family.</text>
</comment>
<dbReference type="CDD" id="cd00333">
    <property type="entry name" value="MIP"/>
    <property type="match status" value="1"/>
</dbReference>
<dbReference type="NCBIfam" id="TIGR00861">
    <property type="entry name" value="MIP"/>
    <property type="match status" value="1"/>
</dbReference>
<dbReference type="PRINTS" id="PR00783">
    <property type="entry name" value="MINTRINSICP"/>
</dbReference>
<evidence type="ECO:0000256" key="1">
    <source>
        <dbReference type="ARBA" id="ARBA00004141"/>
    </source>
</evidence>
<feature type="compositionally biased region" description="Polar residues" evidence="7">
    <location>
        <begin position="499"/>
        <end position="510"/>
    </location>
</feature>
<sequence length="570" mass="61283">MAITSLSAETLDSHILALLDKLDHVQGELSPPPARLPMHVEVRRLEFWRAIIAECMATFFFVFLICAANVPWSTHWASQSLIAGAFTAGFAAAALTQCFWRVSGAHMNPAVTLAHASTRKISPLRCLLYVTAQCGGAIAGAALLYGSSTTSLQGSLGVTVVTPPLTAWQGFGVEFVLTFILVFVVFSVSEPSRRPLGNSSVVIGFTYLAVSLAGIRCTGASMNPARSLGPAFVMNIWKDHWVYWFSPLTAAVIAAYVHEYIFNPNRRYRLKDTMDNESLGGQSDDEVFDEERPKLSPADYNTLRSQTYAAYAPASKASPAGGARSVFSVPAYRGGVSRAESVYGGTKSLYACSPPPSRANLARSQSVYTKERRCGMEPRAGITAAQSVYPRIGGGGGGLAESMYATRAPRQETVYRPAEPVDSQKQQLYSAKEDALSYSTATTHFTASSRPDDYAAYSPRHDDYGVYGKQDLYGKQQDVYGKQPELYAKPQYPGSYQSAAAENAHNQRNASGRPHTSGGGGLPAYGAYSGRAGPPPPPPPRNGDMMSPRSMAGSETTSGLTTPNSVSSYR</sequence>
<protein>
    <submittedName>
        <fullName evidence="9">Big brain</fullName>
    </submittedName>
</protein>
<evidence type="ECO:0000256" key="2">
    <source>
        <dbReference type="ARBA" id="ARBA00006175"/>
    </source>
</evidence>
<dbReference type="Gene3D" id="1.20.1080.10">
    <property type="entry name" value="Glycerol uptake facilitator protein"/>
    <property type="match status" value="1"/>
</dbReference>
<evidence type="ECO:0000313" key="9">
    <source>
        <dbReference type="EMBL" id="ARA90640.1"/>
    </source>
</evidence>
<dbReference type="InterPro" id="IPR023271">
    <property type="entry name" value="Aquaporin-like"/>
</dbReference>
<dbReference type="GO" id="GO:0015250">
    <property type="term" value="F:water channel activity"/>
    <property type="evidence" value="ECO:0007669"/>
    <property type="project" value="TreeGrafter"/>
</dbReference>
<dbReference type="EMBL" id="KY508290">
    <property type="protein sequence ID" value="ARA90640.1"/>
    <property type="molecule type" value="mRNA"/>
</dbReference>
<feature type="compositionally biased region" description="Polar residues" evidence="7">
    <location>
        <begin position="553"/>
        <end position="570"/>
    </location>
</feature>
<evidence type="ECO:0000256" key="8">
    <source>
        <dbReference type="SAM" id="Phobius"/>
    </source>
</evidence>
<feature type="transmembrane region" description="Helical" evidence="8">
    <location>
        <begin position="126"/>
        <end position="147"/>
    </location>
</feature>
<comment type="subcellular location">
    <subcellularLocation>
        <location evidence="1">Membrane</location>
        <topology evidence="1">Multi-pass membrane protein</topology>
    </subcellularLocation>
</comment>